<reference evidence="1" key="1">
    <citation type="journal article" date="2014" name="Front. Microbiol.">
        <title>High frequency of phylogenetically diverse reductive dehalogenase-homologous genes in deep subseafloor sedimentary metagenomes.</title>
        <authorList>
            <person name="Kawai M."/>
            <person name="Futagami T."/>
            <person name="Toyoda A."/>
            <person name="Takaki Y."/>
            <person name="Nishi S."/>
            <person name="Hori S."/>
            <person name="Arai W."/>
            <person name="Tsubouchi T."/>
            <person name="Morono Y."/>
            <person name="Uchiyama I."/>
            <person name="Ito T."/>
            <person name="Fujiyama A."/>
            <person name="Inagaki F."/>
            <person name="Takami H."/>
        </authorList>
    </citation>
    <scope>NUCLEOTIDE SEQUENCE</scope>
    <source>
        <strain evidence="1">Expedition CK06-06</strain>
    </source>
</reference>
<sequence length="56" mass="6403">MAETAEHLIKLKLKDGTFIDFRRTENNEVHICHNEHCVILPKASGQVTLDLFALLE</sequence>
<gene>
    <name evidence="1" type="ORF">S06H3_24770</name>
</gene>
<evidence type="ECO:0000313" key="1">
    <source>
        <dbReference type="EMBL" id="GAI27655.1"/>
    </source>
</evidence>
<organism evidence="1">
    <name type="scientific">marine sediment metagenome</name>
    <dbReference type="NCBI Taxonomy" id="412755"/>
    <lineage>
        <taxon>unclassified sequences</taxon>
        <taxon>metagenomes</taxon>
        <taxon>ecological metagenomes</taxon>
    </lineage>
</organism>
<dbReference type="AlphaFoldDB" id="X1NLG9"/>
<proteinExistence type="predicted"/>
<name>X1NLG9_9ZZZZ</name>
<feature type="non-terminal residue" evidence="1">
    <location>
        <position position="56"/>
    </location>
</feature>
<dbReference type="EMBL" id="BARV01013932">
    <property type="protein sequence ID" value="GAI27655.1"/>
    <property type="molecule type" value="Genomic_DNA"/>
</dbReference>
<protein>
    <submittedName>
        <fullName evidence="1">Uncharacterized protein</fullName>
    </submittedName>
</protein>
<accession>X1NLG9</accession>
<comment type="caution">
    <text evidence="1">The sequence shown here is derived from an EMBL/GenBank/DDBJ whole genome shotgun (WGS) entry which is preliminary data.</text>
</comment>